<accession>A0ABX2EGT4</accession>
<sequence length="359" mass="39675">MLRGHCRVSKFVAAMAVTAMATSLAGCGVFVTMYASQTSNDGGNDSEKFRPETDRFLVDMAQRFGLMALLAEAVYRRDLPRDARDSDGCAYLATAGSGAPTPTYGMPQVRTGRWLRWTPKSKDGIVPCLDDPSGLHYETYVYEREAGKFEEAVIAFRGTENRPGQMFNDWRSNFAAFFGFEPAQYAVARTHMVPLIEELAAVLEPNGPDARIYVTGHSLGGGLAQQTGYLSKSVKEVFTFNTTPVTNWSQLRLLKLVKNAYPIFHRVYHGGEFLEKVRFVATTATDARFGRHDLGLQLKTRSNFAGHSIQIIACGFAELVSGQGDLAAADHHYPVEYIRNTLLNEKRTDQPCSKEMAGA</sequence>
<organism evidence="2 3">
    <name type="scientific">Pseudaquabacterium terrae</name>
    <dbReference type="NCBI Taxonomy" id="2732868"/>
    <lineage>
        <taxon>Bacteria</taxon>
        <taxon>Pseudomonadati</taxon>
        <taxon>Pseudomonadota</taxon>
        <taxon>Betaproteobacteria</taxon>
        <taxon>Burkholderiales</taxon>
        <taxon>Sphaerotilaceae</taxon>
        <taxon>Pseudaquabacterium</taxon>
    </lineage>
</organism>
<keyword evidence="3" id="KW-1185">Reference proteome</keyword>
<reference evidence="2 3" key="1">
    <citation type="submission" date="2020-05" db="EMBL/GenBank/DDBJ databases">
        <title>Aquincola sp. isolate from soil.</title>
        <authorList>
            <person name="Han J."/>
            <person name="Kim D.-U."/>
        </authorList>
    </citation>
    <scope>NUCLEOTIDE SEQUENCE [LARGE SCALE GENOMIC DNA]</scope>
    <source>
        <strain evidence="2 3">S2</strain>
    </source>
</reference>
<feature type="transmembrane region" description="Helical" evidence="1">
    <location>
        <begin position="12"/>
        <end position="36"/>
    </location>
</feature>
<dbReference type="Pfam" id="PF26363">
    <property type="entry name" value="Phospholipase-like"/>
    <property type="match status" value="1"/>
</dbReference>
<evidence type="ECO:0000313" key="3">
    <source>
        <dbReference type="Proteomes" id="UP000737171"/>
    </source>
</evidence>
<dbReference type="Gene3D" id="3.40.50.1820">
    <property type="entry name" value="alpha/beta hydrolase"/>
    <property type="match status" value="1"/>
</dbReference>
<name>A0ABX2EGT4_9BURK</name>
<keyword evidence="1" id="KW-1133">Transmembrane helix</keyword>
<protein>
    <recommendedName>
        <fullName evidence="4">Fungal lipase-like domain-containing protein</fullName>
    </recommendedName>
</protein>
<dbReference type="SUPFAM" id="SSF53474">
    <property type="entry name" value="alpha/beta-Hydrolases"/>
    <property type="match status" value="1"/>
</dbReference>
<keyword evidence="1" id="KW-0812">Transmembrane</keyword>
<dbReference type="Proteomes" id="UP000737171">
    <property type="component" value="Unassembled WGS sequence"/>
</dbReference>
<dbReference type="InterPro" id="IPR029058">
    <property type="entry name" value="AB_hydrolase_fold"/>
</dbReference>
<comment type="caution">
    <text evidence="2">The sequence shown here is derived from an EMBL/GenBank/DDBJ whole genome shotgun (WGS) entry which is preliminary data.</text>
</comment>
<evidence type="ECO:0008006" key="4">
    <source>
        <dbReference type="Google" id="ProtNLM"/>
    </source>
</evidence>
<dbReference type="EMBL" id="JABRWJ010000003">
    <property type="protein sequence ID" value="NRF67796.1"/>
    <property type="molecule type" value="Genomic_DNA"/>
</dbReference>
<dbReference type="PROSITE" id="PS51257">
    <property type="entry name" value="PROKAR_LIPOPROTEIN"/>
    <property type="match status" value="1"/>
</dbReference>
<evidence type="ECO:0000313" key="2">
    <source>
        <dbReference type="EMBL" id="NRF67796.1"/>
    </source>
</evidence>
<evidence type="ECO:0000256" key="1">
    <source>
        <dbReference type="SAM" id="Phobius"/>
    </source>
</evidence>
<keyword evidence="1" id="KW-0472">Membrane</keyword>
<gene>
    <name evidence="2" type="ORF">HLB44_12455</name>
</gene>
<proteinExistence type="predicted"/>